<dbReference type="InterPro" id="IPR000086">
    <property type="entry name" value="NUDIX_hydrolase_dom"/>
</dbReference>
<evidence type="ECO:0000313" key="2">
    <source>
        <dbReference type="EMBL" id="QGM46497.1"/>
    </source>
</evidence>
<dbReference type="KEGG" id="mhey:H2LOC_012770"/>
<proteinExistence type="predicted"/>
<keyword evidence="2" id="KW-0378">Hydrolase</keyword>
<accession>A0A6B8KFJ7</accession>
<keyword evidence="3" id="KW-1185">Reference proteome</keyword>
<gene>
    <name evidence="2" type="ORF">H2LOC_012770</name>
</gene>
<evidence type="ECO:0000259" key="1">
    <source>
        <dbReference type="PROSITE" id="PS51462"/>
    </source>
</evidence>
<reference evidence="2 3" key="1">
    <citation type="submission" date="2019-11" db="EMBL/GenBank/DDBJ databases">
        <title>The genome sequence of Methylocystis heyeri.</title>
        <authorList>
            <person name="Oshkin I.Y."/>
            <person name="Miroshnikov K."/>
            <person name="Dedysh S.N."/>
        </authorList>
    </citation>
    <scope>NUCLEOTIDE SEQUENCE [LARGE SCALE GENOMIC DNA]</scope>
    <source>
        <strain evidence="2 3">H2</strain>
    </source>
</reference>
<dbReference type="RefSeq" id="WP_136496731.1">
    <property type="nucleotide sequence ID" value="NZ_CP046052.1"/>
</dbReference>
<dbReference type="GO" id="GO:0016787">
    <property type="term" value="F:hydrolase activity"/>
    <property type="evidence" value="ECO:0007669"/>
    <property type="project" value="UniProtKB-KW"/>
</dbReference>
<name>A0A6B8KFJ7_9HYPH</name>
<sequence>MTEVRILEIDRLECRVVRYDWEFERGFGKEIEAHWAERKAANPALYDGPVLLACRAEPRREASGENILCVDFFEVGFSRFLAWRDFGFPDRGVYNCFAMPALRTVDGAFLLGEMGPRHSCAGLLYFPAGTPDRSDVFDGRVDLDGSVIRELAEETGICVEKSMFSPGWRVVFESQRIACMKIIEWPAPASDVAARVERHISSEDEPELASGYMVDRREQLADPRLPAFMTAFLEPLLER</sequence>
<evidence type="ECO:0000313" key="3">
    <source>
        <dbReference type="Proteomes" id="UP000309061"/>
    </source>
</evidence>
<dbReference type="EMBL" id="CP046052">
    <property type="protein sequence ID" value="QGM46497.1"/>
    <property type="molecule type" value="Genomic_DNA"/>
</dbReference>
<dbReference type="AlphaFoldDB" id="A0A6B8KFJ7"/>
<dbReference type="OrthoDB" id="9806849at2"/>
<dbReference type="Proteomes" id="UP000309061">
    <property type="component" value="Chromosome"/>
</dbReference>
<dbReference type="InterPro" id="IPR015797">
    <property type="entry name" value="NUDIX_hydrolase-like_dom_sf"/>
</dbReference>
<dbReference type="SUPFAM" id="SSF55811">
    <property type="entry name" value="Nudix"/>
    <property type="match status" value="1"/>
</dbReference>
<organism evidence="2 3">
    <name type="scientific">Methylocystis heyeri</name>
    <dbReference type="NCBI Taxonomy" id="391905"/>
    <lineage>
        <taxon>Bacteria</taxon>
        <taxon>Pseudomonadati</taxon>
        <taxon>Pseudomonadota</taxon>
        <taxon>Alphaproteobacteria</taxon>
        <taxon>Hyphomicrobiales</taxon>
        <taxon>Methylocystaceae</taxon>
        <taxon>Methylocystis</taxon>
    </lineage>
</organism>
<feature type="domain" description="Nudix hydrolase" evidence="1">
    <location>
        <begin position="92"/>
        <end position="238"/>
    </location>
</feature>
<dbReference type="PROSITE" id="PS51462">
    <property type="entry name" value="NUDIX"/>
    <property type="match status" value="1"/>
</dbReference>
<protein>
    <submittedName>
        <fullName evidence="2">NUDIX hydrolase</fullName>
    </submittedName>
</protein>
<dbReference type="Gene3D" id="3.90.79.10">
    <property type="entry name" value="Nucleoside Triphosphate Pyrophosphohydrolase"/>
    <property type="match status" value="1"/>
</dbReference>